<sequence>MTNISDSKHHNDIDHDNGSRKRVKYSDKNRPEIDEETIQKAWSHYQSYLDSAEEAAESGNAADVDELHEVVAVLEQVEQIGNDVDTTENLASFCAELVPLHLSTVRDMLPILLSQVYLQLGDDVISREFNGEDEEGEDEDADTPENLFSKSLKFFPRNASALSMLANYRKTNLTAEPNEICEMFEIAGKHAREIRDIAASLLADENEDEDDKEGDKFKEWVELLLLDGISGAEFMEEEDEEDGSEKEESVGEKICSIEHQERYEKEMNEREEAKADEISTSGVESTSCFMAAFLHSILKRHDKALKHLAKFDISHRIHPNVWLAADNLCLDKYTAKDKSCELRDGAYFEPRAFQGSESSPLLPTRLYDRLCETFSPNAAFWRESDYQNRGYYSFFEDVTEERKKHPRHLLDDVILNHLLPRAQLSVPSSKIVGYEFWAHTRALKANLGHQLHFDTDEAMLASEQEVTHPIVSSVLYLTGNDNKNKTTAGPTIIFNQTPDSKEVAQNAWISMARDKRFMVFPGNCLHGVLPCTGNPGTRDHPKDRLTLMVGFWTRRVPEKMLDRHLYGPCGKIPEPSEEHTWVVGIQEGYGNAKESECNTTNSQTEYIQPKAELLPQISPAWEDISKEVGEEKFRKLDIPSSLDHKFFVKSAPFCFTNSLFRNDKA</sequence>
<evidence type="ECO:0000313" key="2">
    <source>
        <dbReference type="EMBL" id="CAE0458874.1"/>
    </source>
</evidence>
<reference evidence="2" key="1">
    <citation type="submission" date="2021-01" db="EMBL/GenBank/DDBJ databases">
        <authorList>
            <person name="Corre E."/>
            <person name="Pelletier E."/>
            <person name="Niang G."/>
            <person name="Scheremetjew M."/>
            <person name="Finn R."/>
            <person name="Kale V."/>
            <person name="Holt S."/>
            <person name="Cochrane G."/>
            <person name="Meng A."/>
            <person name="Brown T."/>
            <person name="Cohen L."/>
        </authorList>
    </citation>
    <scope>NUCLEOTIDE SEQUENCE</scope>
    <source>
        <strain evidence="2">MM31A-1</strain>
    </source>
</reference>
<feature type="region of interest" description="Disordered" evidence="1">
    <location>
        <begin position="1"/>
        <end position="34"/>
    </location>
</feature>
<feature type="compositionally biased region" description="Basic and acidic residues" evidence="1">
    <location>
        <begin position="1"/>
        <end position="32"/>
    </location>
</feature>
<dbReference type="AlphaFoldDB" id="A0A7S3PXM6"/>
<protein>
    <submittedName>
        <fullName evidence="2">Uncharacterized protein</fullName>
    </submittedName>
</protein>
<organism evidence="2">
    <name type="scientific">Chaetoceros debilis</name>
    <dbReference type="NCBI Taxonomy" id="122233"/>
    <lineage>
        <taxon>Eukaryota</taxon>
        <taxon>Sar</taxon>
        <taxon>Stramenopiles</taxon>
        <taxon>Ochrophyta</taxon>
        <taxon>Bacillariophyta</taxon>
        <taxon>Coscinodiscophyceae</taxon>
        <taxon>Chaetocerotophycidae</taxon>
        <taxon>Chaetocerotales</taxon>
        <taxon>Chaetocerotaceae</taxon>
        <taxon>Chaetoceros</taxon>
    </lineage>
</organism>
<dbReference type="EMBL" id="HBIO01005285">
    <property type="protein sequence ID" value="CAE0458874.1"/>
    <property type="molecule type" value="Transcribed_RNA"/>
</dbReference>
<accession>A0A7S3PXM6</accession>
<name>A0A7S3PXM6_9STRA</name>
<evidence type="ECO:0000256" key="1">
    <source>
        <dbReference type="SAM" id="MobiDB-lite"/>
    </source>
</evidence>
<gene>
    <name evidence="2" type="ORF">CDEB00056_LOCUS3715</name>
</gene>
<proteinExistence type="predicted"/>